<dbReference type="PROSITE" id="PS50928">
    <property type="entry name" value="ABC_TM1"/>
    <property type="match status" value="2"/>
</dbReference>
<dbReference type="STRING" id="47871.GA0070608_4366"/>
<feature type="transmembrane region" description="Helical" evidence="8">
    <location>
        <begin position="31"/>
        <end position="53"/>
    </location>
</feature>
<keyword evidence="14" id="KW-1185">Reference proteome</keyword>
<reference evidence="12 14" key="3">
    <citation type="submission" date="2022-10" db="EMBL/GenBank/DDBJ databases">
        <title>The complete genomes of actinobacterial strains from the NBC collection.</title>
        <authorList>
            <person name="Joergensen T.S."/>
            <person name="Alvarez Arevalo M."/>
            <person name="Sterndorff E.B."/>
            <person name="Faurdal D."/>
            <person name="Vuksanovic O."/>
            <person name="Mourched A.-S."/>
            <person name="Charusanti P."/>
            <person name="Shaw S."/>
            <person name="Blin K."/>
            <person name="Weber T."/>
        </authorList>
    </citation>
    <scope>NUCLEOTIDE SEQUENCE [LARGE SCALE GENOMIC DNA]</scope>
    <source>
        <strain evidence="12 14">NBC 01809</strain>
    </source>
</reference>
<evidence type="ECO:0000256" key="2">
    <source>
        <dbReference type="ARBA" id="ARBA00022448"/>
    </source>
</evidence>
<keyword evidence="7 8" id="KW-0472">Membrane</keyword>
<dbReference type="CDD" id="cd06261">
    <property type="entry name" value="TM_PBP2"/>
    <property type="match status" value="2"/>
</dbReference>
<dbReference type="EMBL" id="FMIC01000002">
    <property type="protein sequence ID" value="SCL70537.1"/>
    <property type="molecule type" value="Genomic_DNA"/>
</dbReference>
<evidence type="ECO:0000256" key="7">
    <source>
        <dbReference type="ARBA" id="ARBA00023136"/>
    </source>
</evidence>
<feature type="transmembrane region" description="Helical" evidence="8">
    <location>
        <begin position="140"/>
        <end position="161"/>
    </location>
</feature>
<evidence type="ECO:0000256" key="5">
    <source>
        <dbReference type="ARBA" id="ARBA00022692"/>
    </source>
</evidence>
<protein>
    <submittedName>
        <fullName evidence="12">Iron ABC transporter permease</fullName>
    </submittedName>
    <submittedName>
        <fullName evidence="11">Iron(III) transport system permease protein</fullName>
    </submittedName>
</protein>
<dbReference type="Gene3D" id="1.10.3720.10">
    <property type="entry name" value="MetI-like"/>
    <property type="match status" value="2"/>
</dbReference>
<feature type="transmembrane region" description="Helical" evidence="8">
    <location>
        <begin position="477"/>
        <end position="496"/>
    </location>
</feature>
<dbReference type="OrthoDB" id="5100908at2"/>
<dbReference type="RefSeq" id="WP_091630350.1">
    <property type="nucleotide sequence ID" value="NZ_CP109071.1"/>
</dbReference>
<feature type="transmembrane region" description="Helical" evidence="8">
    <location>
        <begin position="340"/>
        <end position="363"/>
    </location>
</feature>
<dbReference type="GO" id="GO:0055085">
    <property type="term" value="P:transmembrane transport"/>
    <property type="evidence" value="ECO:0007669"/>
    <property type="project" value="InterPro"/>
</dbReference>
<name>A0A1C6VWG6_9ACTN</name>
<dbReference type="PANTHER" id="PTHR43357">
    <property type="entry name" value="INNER MEMBRANE ABC TRANSPORTER PERMEASE PROTEIN YDCV"/>
    <property type="match status" value="1"/>
</dbReference>
<evidence type="ECO:0000256" key="3">
    <source>
        <dbReference type="ARBA" id="ARBA00022475"/>
    </source>
</evidence>
<dbReference type="Pfam" id="PF00528">
    <property type="entry name" value="BPD_transp_1"/>
    <property type="match status" value="2"/>
</dbReference>
<dbReference type="InterPro" id="IPR035906">
    <property type="entry name" value="MetI-like_sf"/>
</dbReference>
<feature type="region of interest" description="Disordered" evidence="9">
    <location>
        <begin position="1"/>
        <end position="20"/>
    </location>
</feature>
<evidence type="ECO:0000256" key="6">
    <source>
        <dbReference type="ARBA" id="ARBA00022989"/>
    </source>
</evidence>
<sequence length="616" mass="66265">MAVIDRPAPPAQPPTQPPASRWGRLRYRARVLLAEPTTLIGLALVLIFGYLVIAPLVAIVSDAARVQFGDDGRAGAPTGSFTGYYLWRVFRSPISASLFWQPLSHTVVVGLGVVVFAVVLGGSMAWLVTRTNVPGRKFLAGALVVPYMLPSWTFALAWLTLFKNGRSGGTPGFLETWGVRTPDWLAYGAVPIIVTLGLHYYPFVFLLFGNALRRIDSQLEESARVLGASRGQGMRHVVLPLLLPSLSSAVLLVLGRVLGTFGTPYILGLPTDYAMLSTSLYRSIHTRAPGVAAVIAAVIVLLGVLVVLVDMRLVREQRRFVTIGGKGSMDRATDLRRWRWPAYGVAIAVFVTSVVVPLVTLALSTVTYAPGVFRADNFTLKFWTAESIPEAVGFPHGLLRSDDLYEAMWNSLRIVGMASLVCGLVGLMVGYVVGRSPSRRLSATLRQVSFLPYLVPGIAFAAAYLTLFAVPRGPIPALYGTTLLVVVVLAITHLPYSSRSGIAAMMQLGREPEEAAQVAGAGWLTRLRRIVLPIQKGALTTGVLLPFISGLKELSIVIMLTTASTPLLTTLSINLIDFGYRQQANAAVLVIAALSFTVTYLAQRATKSNLATGLGG</sequence>
<keyword evidence="5 8" id="KW-0812">Transmembrane</keyword>
<evidence type="ECO:0000313" key="12">
    <source>
        <dbReference type="EMBL" id="WSA31349.1"/>
    </source>
</evidence>
<accession>A0A1C6VWG6</accession>
<feature type="transmembrane region" description="Helical" evidence="8">
    <location>
        <begin position="107"/>
        <end position="128"/>
    </location>
</feature>
<dbReference type="AlphaFoldDB" id="A0A1C6VWG6"/>
<dbReference type="Proteomes" id="UP000199343">
    <property type="component" value="Unassembled WGS sequence"/>
</dbReference>
<dbReference type="GO" id="GO:0005886">
    <property type="term" value="C:plasma membrane"/>
    <property type="evidence" value="ECO:0007669"/>
    <property type="project" value="UniProtKB-SubCell"/>
</dbReference>
<evidence type="ECO:0000256" key="9">
    <source>
        <dbReference type="SAM" id="MobiDB-lite"/>
    </source>
</evidence>
<comment type="subcellular location">
    <subcellularLocation>
        <location evidence="1">Cell inner membrane</location>
        <topology evidence="1">Multi-pass membrane protein</topology>
    </subcellularLocation>
    <subcellularLocation>
        <location evidence="8">Cell membrane</location>
        <topology evidence="8">Multi-pass membrane protein</topology>
    </subcellularLocation>
</comment>
<feature type="transmembrane region" description="Helical" evidence="8">
    <location>
        <begin position="287"/>
        <end position="309"/>
    </location>
</feature>
<comment type="similarity">
    <text evidence="8">Belongs to the binding-protein-dependent transport system permease family.</text>
</comment>
<feature type="compositionally biased region" description="Pro residues" evidence="9">
    <location>
        <begin position="7"/>
        <end position="17"/>
    </location>
</feature>
<reference evidence="13" key="1">
    <citation type="submission" date="2016-06" db="EMBL/GenBank/DDBJ databases">
        <authorList>
            <person name="Varghese N."/>
            <person name="Submissions Spin"/>
        </authorList>
    </citation>
    <scope>NUCLEOTIDE SEQUENCE [LARGE SCALE GENOMIC DNA]</scope>
    <source>
        <strain evidence="13">DSM 43363</strain>
    </source>
</reference>
<keyword evidence="3" id="KW-1003">Cell membrane</keyword>
<feature type="transmembrane region" description="Helical" evidence="8">
    <location>
        <begin position="237"/>
        <end position="267"/>
    </location>
</feature>
<keyword evidence="2 8" id="KW-0813">Transport</keyword>
<evidence type="ECO:0000256" key="8">
    <source>
        <dbReference type="RuleBase" id="RU363032"/>
    </source>
</evidence>
<dbReference type="InterPro" id="IPR000515">
    <property type="entry name" value="MetI-like"/>
</dbReference>
<organism evidence="11 13">
    <name type="scientific">Micromonospora peucetia</name>
    <dbReference type="NCBI Taxonomy" id="47871"/>
    <lineage>
        <taxon>Bacteria</taxon>
        <taxon>Bacillati</taxon>
        <taxon>Actinomycetota</taxon>
        <taxon>Actinomycetes</taxon>
        <taxon>Micromonosporales</taxon>
        <taxon>Micromonosporaceae</taxon>
        <taxon>Micromonospora</taxon>
    </lineage>
</organism>
<proteinExistence type="inferred from homology"/>
<keyword evidence="6 8" id="KW-1133">Transmembrane helix</keyword>
<dbReference type="PANTHER" id="PTHR43357:SF4">
    <property type="entry name" value="INNER MEMBRANE ABC TRANSPORTER PERMEASE PROTEIN YDCV"/>
    <property type="match status" value="1"/>
</dbReference>
<dbReference type="SUPFAM" id="SSF161098">
    <property type="entry name" value="MetI-like"/>
    <property type="match status" value="2"/>
</dbReference>
<feature type="transmembrane region" description="Helical" evidence="8">
    <location>
        <begin position="184"/>
        <end position="208"/>
    </location>
</feature>
<evidence type="ECO:0000313" key="11">
    <source>
        <dbReference type="EMBL" id="SCL70537.1"/>
    </source>
</evidence>
<evidence type="ECO:0000259" key="10">
    <source>
        <dbReference type="PROSITE" id="PS50928"/>
    </source>
</evidence>
<feature type="domain" description="ABC transmembrane type-1" evidence="10">
    <location>
        <begin position="103"/>
        <end position="310"/>
    </location>
</feature>
<gene>
    <name evidence="11" type="ORF">GA0070608_4366</name>
    <name evidence="12" type="ORF">OIE14_24905</name>
</gene>
<feature type="transmembrane region" description="Helical" evidence="8">
    <location>
        <begin position="453"/>
        <end position="471"/>
    </location>
</feature>
<evidence type="ECO:0000256" key="4">
    <source>
        <dbReference type="ARBA" id="ARBA00022519"/>
    </source>
</evidence>
<reference evidence="11" key="2">
    <citation type="submission" date="2016-06" db="EMBL/GenBank/DDBJ databases">
        <authorList>
            <person name="Kjaerup R.B."/>
            <person name="Dalgaard T.S."/>
            <person name="Juul-Madsen H.R."/>
        </authorList>
    </citation>
    <scope>NUCLEOTIDE SEQUENCE [LARGE SCALE GENOMIC DNA]</scope>
    <source>
        <strain evidence="11">DSM 43363</strain>
    </source>
</reference>
<keyword evidence="4" id="KW-0997">Cell inner membrane</keyword>
<feature type="transmembrane region" description="Helical" evidence="8">
    <location>
        <begin position="582"/>
        <end position="602"/>
    </location>
</feature>
<dbReference type="EMBL" id="CP109071">
    <property type="protein sequence ID" value="WSA31349.1"/>
    <property type="molecule type" value="Genomic_DNA"/>
</dbReference>
<evidence type="ECO:0000256" key="1">
    <source>
        <dbReference type="ARBA" id="ARBA00004429"/>
    </source>
</evidence>
<evidence type="ECO:0000313" key="13">
    <source>
        <dbReference type="Proteomes" id="UP000199343"/>
    </source>
</evidence>
<dbReference type="Proteomes" id="UP001334804">
    <property type="component" value="Chromosome"/>
</dbReference>
<evidence type="ECO:0000313" key="14">
    <source>
        <dbReference type="Proteomes" id="UP001334804"/>
    </source>
</evidence>
<feature type="transmembrane region" description="Helical" evidence="8">
    <location>
        <begin position="414"/>
        <end position="433"/>
    </location>
</feature>
<feature type="domain" description="ABC transmembrane type-1" evidence="10">
    <location>
        <begin position="408"/>
        <end position="602"/>
    </location>
</feature>